<dbReference type="InterPro" id="IPR052336">
    <property type="entry name" value="MlaD_Phospholipid_Transporter"/>
</dbReference>
<dbReference type="NCBIfam" id="TIGR00996">
    <property type="entry name" value="Mtu_fam_mce"/>
    <property type="match status" value="1"/>
</dbReference>
<organism evidence="5 6">
    <name type="scientific">Rhodococcus hoagii</name>
    <name type="common">Corynebacterium equii</name>
    <dbReference type="NCBI Taxonomy" id="43767"/>
    <lineage>
        <taxon>Bacteria</taxon>
        <taxon>Bacillati</taxon>
        <taxon>Actinomycetota</taxon>
        <taxon>Actinomycetes</taxon>
        <taxon>Mycobacteriales</taxon>
        <taxon>Nocardiaceae</taxon>
        <taxon>Prescottella</taxon>
    </lineage>
</organism>
<proteinExistence type="predicted"/>
<dbReference type="InterPro" id="IPR003399">
    <property type="entry name" value="Mce/MlaD"/>
</dbReference>
<evidence type="ECO:0000313" key="4">
    <source>
        <dbReference type="EMBL" id="MBM4626837.1"/>
    </source>
</evidence>
<dbReference type="Pfam" id="PF11887">
    <property type="entry name" value="Mce4_CUP1"/>
    <property type="match status" value="1"/>
</dbReference>
<evidence type="ECO:0000256" key="1">
    <source>
        <dbReference type="SAM" id="Phobius"/>
    </source>
</evidence>
<protein>
    <submittedName>
        <fullName evidence="4 5">MCE family protein</fullName>
    </submittedName>
</protein>
<comment type="caution">
    <text evidence="5">The sequence shown here is derived from an EMBL/GenBank/DDBJ whole genome shotgun (WGS) entry which is preliminary data.</text>
</comment>
<dbReference type="PANTHER" id="PTHR33371:SF19">
    <property type="entry name" value="MCE-FAMILY PROTEIN MCE4A"/>
    <property type="match status" value="1"/>
</dbReference>
<dbReference type="InterPro" id="IPR024516">
    <property type="entry name" value="Mce_C"/>
</dbReference>
<name>A0AAE5IWZ5_RHOHA</name>
<dbReference type="PANTHER" id="PTHR33371">
    <property type="entry name" value="INTERMEMBRANE PHOSPHOLIPID TRANSPORT SYSTEM BINDING PROTEIN MLAD-RELATED"/>
    <property type="match status" value="1"/>
</dbReference>
<dbReference type="Pfam" id="PF02470">
    <property type="entry name" value="MlaD"/>
    <property type="match status" value="1"/>
</dbReference>
<feature type="domain" description="Mce/MlaD" evidence="2">
    <location>
        <begin position="38"/>
        <end position="113"/>
    </location>
</feature>
<keyword evidence="1" id="KW-1133">Transmembrane helix</keyword>
<sequence length="393" mass="41703">MTESRWKTKVAAAVMVLSLVAIVVVALTMFVGGFEKSEPVTVTAARSGLVMEPDAKVKLRGVEVGRVASIDEVDGQARIKLDMDPSQMHLIPANSPVEIKSTTVFGAKYVNFVTPADPSPKSLQPGAVIGADSVTVEFNTLFQNLSTLLQQIEPEKLNATLGAISSALNGRGNELGELLGETDAYLKKMNPVLPQLKQDLNAAATVTNTYADVTPDLMTLLGNLTATSGSIVEERENLRMTLENAVALSNNGNQLLTDNEADLARALELLEPTTALLSGYSPAISCLVVGLNKARPMAEQIEGGGQAGFAMSTNFLAGLEPYTYPRDLPKVNATGGPNCWGLPDFDPKRDGNAPFVVTDSANTPYMPATKTTLSMPTLFQMLYGVTPAAEGQN</sequence>
<dbReference type="InterPro" id="IPR005693">
    <property type="entry name" value="Mce"/>
</dbReference>
<dbReference type="GO" id="GO:0005576">
    <property type="term" value="C:extracellular region"/>
    <property type="evidence" value="ECO:0007669"/>
    <property type="project" value="TreeGrafter"/>
</dbReference>
<feature type="domain" description="Mammalian cell entry C-terminal" evidence="3">
    <location>
        <begin position="119"/>
        <end position="337"/>
    </location>
</feature>
<dbReference type="Proteomes" id="UP000193518">
    <property type="component" value="Unassembled WGS sequence"/>
</dbReference>
<reference evidence="4" key="2">
    <citation type="submission" date="2019-11" db="EMBL/GenBank/DDBJ databases">
        <title>Spread of Macrolides and rifampicin resistant Rhodococcus equi in clinical isolates in the USA.</title>
        <authorList>
            <person name="Alvarez-Narvaez S."/>
            <person name="Huber L."/>
            <person name="Cohen N.D."/>
            <person name="Slovis N."/>
            <person name="Greiter M."/>
            <person name="Giguere S."/>
            <person name="Hart K."/>
        </authorList>
    </citation>
    <scope>NUCLEOTIDE SEQUENCE</scope>
    <source>
        <strain evidence="4">Lh_38</strain>
    </source>
</reference>
<keyword evidence="1" id="KW-0472">Membrane</keyword>
<dbReference type="AlphaFoldDB" id="A0AAE5IWZ5"/>
<evidence type="ECO:0000259" key="3">
    <source>
        <dbReference type="Pfam" id="PF11887"/>
    </source>
</evidence>
<dbReference type="EMBL" id="WUXD01000002">
    <property type="protein sequence ID" value="MBM4626837.1"/>
    <property type="molecule type" value="Genomic_DNA"/>
</dbReference>
<keyword evidence="1" id="KW-0812">Transmembrane</keyword>
<dbReference type="RefSeq" id="WP_044990488.1">
    <property type="nucleotide sequence ID" value="NZ_AP024189.1"/>
</dbReference>
<evidence type="ECO:0000313" key="5">
    <source>
        <dbReference type="EMBL" id="ORM31426.1"/>
    </source>
</evidence>
<evidence type="ECO:0000313" key="6">
    <source>
        <dbReference type="Proteomes" id="UP000193518"/>
    </source>
</evidence>
<dbReference type="EMBL" id="LWIC01000001">
    <property type="protein sequence ID" value="ORM31426.1"/>
    <property type="molecule type" value="Genomic_DNA"/>
</dbReference>
<gene>
    <name evidence="5" type="ORF">A5N68_04285</name>
    <name evidence="4" type="ORF">GS453_08110</name>
</gene>
<evidence type="ECO:0000259" key="2">
    <source>
        <dbReference type="Pfam" id="PF02470"/>
    </source>
</evidence>
<dbReference type="Proteomes" id="UP000738270">
    <property type="component" value="Unassembled WGS sequence"/>
</dbReference>
<reference evidence="5 6" key="1">
    <citation type="journal article" date="2016" name="Genome Biol. Evol.">
        <title>Pangenome and Phylogenomic Analysis of the Pathogenic Actinobacterium Rhodococcus equi.</title>
        <authorList>
            <person name="Anastasi E."/>
            <person name="MacArthur I."/>
            <person name="Scortti M."/>
            <person name="Alvarez S."/>
            <person name="Giguere S."/>
            <person name="Vazquez-Boland J.A."/>
        </authorList>
    </citation>
    <scope>NUCLEOTIDE SEQUENCE [LARGE SCALE GENOMIC DNA]</scope>
    <source>
        <strain evidence="5 6">PAM1271</strain>
    </source>
</reference>
<feature type="transmembrane region" description="Helical" evidence="1">
    <location>
        <begin position="12"/>
        <end position="34"/>
    </location>
</feature>
<dbReference type="GO" id="GO:0051701">
    <property type="term" value="P:biological process involved in interaction with host"/>
    <property type="evidence" value="ECO:0007669"/>
    <property type="project" value="TreeGrafter"/>
</dbReference>
<accession>A0AAE5IWZ5</accession>